<evidence type="ECO:0000313" key="2">
    <source>
        <dbReference type="Proteomes" id="UP000070700"/>
    </source>
</evidence>
<dbReference type="InParanoid" id="A0A194X2K1"/>
<dbReference type="OrthoDB" id="4841197at2759"/>
<dbReference type="KEGG" id="psco:LY89DRAFT_736455"/>
<dbReference type="EMBL" id="KQ947420">
    <property type="protein sequence ID" value="KUJ14416.1"/>
    <property type="molecule type" value="Genomic_DNA"/>
</dbReference>
<dbReference type="Gene3D" id="1.20.1280.140">
    <property type="match status" value="1"/>
</dbReference>
<name>A0A194X2K1_MOLSC</name>
<dbReference type="Pfam" id="PF12296">
    <property type="entry name" value="HsbA"/>
    <property type="match status" value="1"/>
</dbReference>
<protein>
    <submittedName>
        <fullName evidence="1">Uncharacterized protein</fullName>
    </submittedName>
</protein>
<dbReference type="RefSeq" id="XP_018068771.1">
    <property type="nucleotide sequence ID" value="XM_018220121.1"/>
</dbReference>
<dbReference type="InterPro" id="IPR021054">
    <property type="entry name" value="Cell_wall_mannoprotein_1"/>
</dbReference>
<dbReference type="GeneID" id="28829847"/>
<dbReference type="AlphaFoldDB" id="A0A194X2K1"/>
<gene>
    <name evidence="1" type="ORF">LY89DRAFT_736455</name>
</gene>
<dbReference type="Proteomes" id="UP000070700">
    <property type="component" value="Unassembled WGS sequence"/>
</dbReference>
<proteinExistence type="predicted"/>
<evidence type="ECO:0000313" key="1">
    <source>
        <dbReference type="EMBL" id="KUJ14416.1"/>
    </source>
</evidence>
<reference evidence="1 2" key="1">
    <citation type="submission" date="2015-10" db="EMBL/GenBank/DDBJ databases">
        <title>Full genome of DAOMC 229536 Phialocephala scopiformis, a fungal endophyte of spruce producing the potent anti-insectan compound rugulosin.</title>
        <authorList>
            <consortium name="DOE Joint Genome Institute"/>
            <person name="Walker A.K."/>
            <person name="Frasz S.L."/>
            <person name="Seifert K.A."/>
            <person name="Miller J.D."/>
            <person name="Mondo S.J."/>
            <person name="Labutti K."/>
            <person name="Lipzen A."/>
            <person name="Dockter R."/>
            <person name="Kennedy M."/>
            <person name="Grigoriev I.V."/>
            <person name="Spatafora J.W."/>
        </authorList>
    </citation>
    <scope>NUCLEOTIDE SEQUENCE [LARGE SCALE GENOMIC DNA]</scope>
    <source>
        <strain evidence="1 2">CBS 120377</strain>
    </source>
</reference>
<organism evidence="1 2">
    <name type="scientific">Mollisia scopiformis</name>
    <name type="common">Conifer needle endophyte fungus</name>
    <name type="synonym">Phialocephala scopiformis</name>
    <dbReference type="NCBI Taxonomy" id="149040"/>
    <lineage>
        <taxon>Eukaryota</taxon>
        <taxon>Fungi</taxon>
        <taxon>Dikarya</taxon>
        <taxon>Ascomycota</taxon>
        <taxon>Pezizomycotina</taxon>
        <taxon>Leotiomycetes</taxon>
        <taxon>Helotiales</taxon>
        <taxon>Mollisiaceae</taxon>
        <taxon>Mollisia</taxon>
    </lineage>
</organism>
<sequence length="168" mass="18543">MDKVNKCLDDVERKMTKLNAITAKGASNINIKDAIKAARKGNSITATIKKGAKEFSALSPSEEELKGIIVKMDRLITQQEKQLAFTIQNKPHFDKIHISGTVRKSMQKSDGTSLELTKILVEKCPPSLKPEAEAIEKRARDSFDACYQAYSDAKGGEDLVDDKVDDSD</sequence>
<accession>A0A194X2K1</accession>
<keyword evidence="2" id="KW-1185">Reference proteome</keyword>